<name>A0AC61NQ54_9BACT</name>
<evidence type="ECO:0000313" key="2">
    <source>
        <dbReference type="Proteomes" id="UP000826212"/>
    </source>
</evidence>
<proteinExistence type="predicted"/>
<dbReference type="Proteomes" id="UP000826212">
    <property type="component" value="Chromosome"/>
</dbReference>
<gene>
    <name evidence="1" type="ORF">K4L44_08595</name>
</gene>
<sequence length="431" mass="48456">MASSFVIAAPHSGSGKTTITLGLLRALHNKGKKVQPFKVGPDYLDTTHHTIAAHHTSYNLDLFMSTEEHVKSTYQTHQSTSDVAITEGVMGLFDGAKKMQGSTAAVAELLDQPIVLVMSGKAMAYSAAPLLYGLKNFYKNIKVVGVIFNFVKTESHYQFLKEAAIDAGVTPLGYIPPNEEIQISSRHLGLSIDQKTDFDTLANSAAEHISKHLDLEKLLEITQCSTPSQIHSPQPKNEKKEQVIAVAKDEAFNFIYPANIAQLSENYQVVYFSPIHDKKLPKADAIYIAGGYPELFLDSLSQNIEMKQEIRHFIEQEGKVFAECGGMMYLGEEIITKEGKHYQMCGIFPYSTTMQKMKLHLGYRDITYNKTKIRGHEFHYSQCIEHNQITKVGEVYNARGGKVDTPIYQYKNCHATYIHLYWAHLKDLWVL</sequence>
<evidence type="ECO:0000313" key="1">
    <source>
        <dbReference type="EMBL" id="QZE15874.1"/>
    </source>
</evidence>
<organism evidence="1 2">
    <name type="scientific">Halosquirtibacter laminarini</name>
    <dbReference type="NCBI Taxonomy" id="3374600"/>
    <lineage>
        <taxon>Bacteria</taxon>
        <taxon>Pseudomonadati</taxon>
        <taxon>Bacteroidota</taxon>
        <taxon>Bacteroidia</taxon>
        <taxon>Marinilabiliales</taxon>
        <taxon>Prolixibacteraceae</taxon>
        <taxon>Halosquirtibacter</taxon>
    </lineage>
</organism>
<keyword evidence="2" id="KW-1185">Reference proteome</keyword>
<protein>
    <submittedName>
        <fullName evidence="1">Cobyrinate a,c-diamide synthase</fullName>
    </submittedName>
</protein>
<dbReference type="EMBL" id="CP081303">
    <property type="protein sequence ID" value="QZE15874.1"/>
    <property type="molecule type" value="Genomic_DNA"/>
</dbReference>
<reference evidence="1" key="1">
    <citation type="submission" date="2021-08" db="EMBL/GenBank/DDBJ databases">
        <title>Novel anaerobic bacterium isolated from sea squirt in East Sea, Republic of Korea.</title>
        <authorList>
            <person name="Nguyen T.H."/>
            <person name="Li Z."/>
            <person name="Lee Y.-J."/>
            <person name="Ko J."/>
            <person name="Kim S.-G."/>
        </authorList>
    </citation>
    <scope>NUCLEOTIDE SEQUENCE</scope>
    <source>
        <strain evidence="1">KCTC 25031</strain>
    </source>
</reference>
<accession>A0AC61NQ54</accession>